<evidence type="ECO:0000256" key="1">
    <source>
        <dbReference type="SAM" id="MobiDB-lite"/>
    </source>
</evidence>
<sequence>MAVATADELKLSQVSINSCGTKEESTDDYPAAPSSMALLKTGFLTDCKLRLSIVDGIFSDSFDLHRSVICPFSRFCWARIYEWCKICEAENPNGLLITVSHHDWNEGFALRDLEPAALAESIECPASLCWIGCKGLARSLQEGPPTTEFIDQVPPLPDPHVTEQDVLKCTRVVLAFMYSYGDWEGLINGEALLSFGPPGSRRLCEALMCIFGLSQLLDIEKLSKLLSEHMTRLCREEPRNCALVLLRAHFYSSCEARELCDEAEVVLKTNFEGCLFGSQPPRLLEFTQLPTSLISRILQENDLRKHPSPRGEWIVLKTCTNVLRQKQCDRPELVMSVQVVENPTTLSSLENVTISIRSLEGVLSDSEVVEGVAAARYETPPSSTDSTFAVVLPAPEDGMRVWVEIEWNGVNSEGRSITFTETIPANTDVGVSSAFPVDISLESGSLVRLVSVEKEIGQSPSSVRDCREVDSCGEVSMFEALYACVGWSSLSLKELQSAVESPLWRAAQPRVLAHMRRLIAEQEHTAASVAKSDVAVQAASVDEARSKSKRKVDEAQMSVSSGGSASSSYKKARFFYAAAHGKRLRATKASPISFLHTRDFGAFGTLAWLGSRAQTEWKNPFSDLAEIRATTSGTAKYRDLAGAIGREMRFFEADEYFRLEEGHPSWIQIDLGEERELKITGYCLRSPIAPGEFLMNWYMFGSVDGELWDKHSNCKELLGDGRSGYFPVDGVEGGYRYFRLMQFGKNSSGTDVLTCAGIDFYGEATRGLW</sequence>
<comment type="caution">
    <text evidence="2">The sequence shown here is derived from an EMBL/GenBank/DDBJ whole genome shotgun (WGS) entry which is preliminary data.</text>
</comment>
<reference evidence="2 3" key="1">
    <citation type="submission" date="2020-04" db="EMBL/GenBank/DDBJ databases">
        <title>Perkinsus olseni comparative genomics.</title>
        <authorList>
            <person name="Bogema D.R."/>
        </authorList>
    </citation>
    <scope>NUCLEOTIDE SEQUENCE [LARGE SCALE GENOMIC DNA]</scope>
    <source>
        <strain evidence="2 3">ATCC PRA-207</strain>
    </source>
</reference>
<dbReference type="EMBL" id="JABANO010026616">
    <property type="protein sequence ID" value="KAF4718217.1"/>
    <property type="molecule type" value="Genomic_DNA"/>
</dbReference>
<dbReference type="InterPro" id="IPR008979">
    <property type="entry name" value="Galactose-bd-like_sf"/>
</dbReference>
<evidence type="ECO:0000313" key="3">
    <source>
        <dbReference type="Proteomes" id="UP000553632"/>
    </source>
</evidence>
<dbReference type="SUPFAM" id="SSF49785">
    <property type="entry name" value="Galactose-binding domain-like"/>
    <property type="match status" value="1"/>
</dbReference>
<feature type="compositionally biased region" description="Basic and acidic residues" evidence="1">
    <location>
        <begin position="545"/>
        <end position="554"/>
    </location>
</feature>
<dbReference type="Gene3D" id="2.60.120.260">
    <property type="entry name" value="Galactose-binding domain-like"/>
    <property type="match status" value="1"/>
</dbReference>
<proteinExistence type="predicted"/>
<evidence type="ECO:0000313" key="2">
    <source>
        <dbReference type="EMBL" id="KAF4718217.1"/>
    </source>
</evidence>
<organism evidence="2 3">
    <name type="scientific">Perkinsus olseni</name>
    <name type="common">Perkinsus atlanticus</name>
    <dbReference type="NCBI Taxonomy" id="32597"/>
    <lineage>
        <taxon>Eukaryota</taxon>
        <taxon>Sar</taxon>
        <taxon>Alveolata</taxon>
        <taxon>Perkinsozoa</taxon>
        <taxon>Perkinsea</taxon>
        <taxon>Perkinsida</taxon>
        <taxon>Perkinsidae</taxon>
        <taxon>Perkinsus</taxon>
    </lineage>
</organism>
<gene>
    <name evidence="2" type="primary">HECTD1</name>
    <name evidence="2" type="ORF">FOZ63_012262</name>
</gene>
<dbReference type="PANTHER" id="PTHR47457">
    <property type="entry name" value="OS05G0345500 PROTEIN"/>
    <property type="match status" value="1"/>
</dbReference>
<accession>A0A7J6RCL3</accession>
<feature type="region of interest" description="Disordered" evidence="1">
    <location>
        <begin position="545"/>
        <end position="566"/>
    </location>
</feature>
<dbReference type="Proteomes" id="UP000553632">
    <property type="component" value="Unassembled WGS sequence"/>
</dbReference>
<dbReference type="PANTHER" id="PTHR47457:SF1">
    <property type="entry name" value="BTB DOMAIN-CONTAINING PROTEIN-RELATED"/>
    <property type="match status" value="1"/>
</dbReference>
<protein>
    <submittedName>
        <fullName evidence="2">E3 ubiquitin-protein ligase HTD1</fullName>
    </submittedName>
</protein>
<dbReference type="AlphaFoldDB" id="A0A7J6RCL3"/>
<keyword evidence="3" id="KW-1185">Reference proteome</keyword>
<name>A0A7J6RCL3_PEROL</name>